<protein>
    <recommendedName>
        <fullName evidence="3">Aminoglycoside phosphotransferase domain-containing protein</fullName>
    </recommendedName>
</protein>
<comment type="caution">
    <text evidence="1">The sequence shown here is derived from an EMBL/GenBank/DDBJ whole genome shotgun (WGS) entry which is preliminary data.</text>
</comment>
<proteinExistence type="predicted"/>
<evidence type="ECO:0008006" key="3">
    <source>
        <dbReference type="Google" id="ProtNLM"/>
    </source>
</evidence>
<evidence type="ECO:0000313" key="2">
    <source>
        <dbReference type="Proteomes" id="UP000226031"/>
    </source>
</evidence>
<gene>
    <name evidence="1" type="ORF">GX50_07054</name>
</gene>
<dbReference type="AlphaFoldDB" id="A0A2B7ZAE6"/>
<dbReference type="STRING" id="73230.A0A2B7ZAE6"/>
<dbReference type="EMBL" id="PDND01000187">
    <property type="protein sequence ID" value="PGH30189.1"/>
    <property type="molecule type" value="Genomic_DNA"/>
</dbReference>
<sequence>MVLHYYMLLQPRVSWRPRLKSTPINTLAVVLPAVAAGLLLLSTPIRPYVADRIPFYGIHPSADPGRISTVIVRTTSLNVWQMLSLSYAQFTGNNGIPGPVGGGILVLCHLDPCRRRNIKIMEDSSICLFDWGHAGFFPPFFDAAAASCMNEDDIYGKNPVEAITNITKFTDEEQECVNLLLRAYAASLQCLL</sequence>
<accession>A0A2B7ZAE6</accession>
<keyword evidence="2" id="KW-1185">Reference proteome</keyword>
<organism evidence="1 2">
    <name type="scientific">[Emmonsia] crescens</name>
    <dbReference type="NCBI Taxonomy" id="73230"/>
    <lineage>
        <taxon>Eukaryota</taxon>
        <taxon>Fungi</taxon>
        <taxon>Dikarya</taxon>
        <taxon>Ascomycota</taxon>
        <taxon>Pezizomycotina</taxon>
        <taxon>Eurotiomycetes</taxon>
        <taxon>Eurotiomycetidae</taxon>
        <taxon>Onygenales</taxon>
        <taxon>Ajellomycetaceae</taxon>
        <taxon>Emergomyces</taxon>
    </lineage>
</organism>
<reference evidence="1 2" key="1">
    <citation type="submission" date="2017-10" db="EMBL/GenBank/DDBJ databases">
        <title>Comparative genomics in systemic dimorphic fungi from Ajellomycetaceae.</title>
        <authorList>
            <person name="Munoz J.F."/>
            <person name="Mcewen J.G."/>
            <person name="Clay O.K."/>
            <person name="Cuomo C.A."/>
        </authorList>
    </citation>
    <scope>NUCLEOTIDE SEQUENCE [LARGE SCALE GENOMIC DNA]</scope>
    <source>
        <strain evidence="1 2">UAMH4076</strain>
    </source>
</reference>
<dbReference type="Proteomes" id="UP000226031">
    <property type="component" value="Unassembled WGS sequence"/>
</dbReference>
<name>A0A2B7ZAE6_9EURO</name>
<evidence type="ECO:0000313" key="1">
    <source>
        <dbReference type="EMBL" id="PGH30189.1"/>
    </source>
</evidence>